<dbReference type="SUPFAM" id="SSF56112">
    <property type="entry name" value="Protein kinase-like (PK-like)"/>
    <property type="match status" value="1"/>
</dbReference>
<dbReference type="Pfam" id="PF01636">
    <property type="entry name" value="APH"/>
    <property type="match status" value="1"/>
</dbReference>
<dbReference type="AlphaFoldDB" id="A0A813UM44"/>
<dbReference type="Proteomes" id="UP000681722">
    <property type="component" value="Unassembled WGS sequence"/>
</dbReference>
<dbReference type="InterPro" id="IPR002575">
    <property type="entry name" value="Aminoglycoside_PTrfase"/>
</dbReference>
<dbReference type="Gene3D" id="2.60.120.590">
    <property type="entry name" value="Alpha-ketoglutarate-dependent dioxygenase AlkB-like"/>
    <property type="match status" value="1"/>
</dbReference>
<name>A0A813UM44_9BILA</name>
<dbReference type="PANTHER" id="PTHR12463">
    <property type="entry name" value="OXYGENASE-RELATED"/>
    <property type="match status" value="1"/>
</dbReference>
<organism evidence="3 5">
    <name type="scientific">Didymodactylos carnosus</name>
    <dbReference type="NCBI Taxonomy" id="1234261"/>
    <lineage>
        <taxon>Eukaryota</taxon>
        <taxon>Metazoa</taxon>
        <taxon>Spiralia</taxon>
        <taxon>Gnathifera</taxon>
        <taxon>Rotifera</taxon>
        <taxon>Eurotatoria</taxon>
        <taxon>Bdelloidea</taxon>
        <taxon>Philodinida</taxon>
        <taxon>Philodinidae</taxon>
        <taxon>Didymodactylos</taxon>
    </lineage>
</organism>
<sequence>MSCGCKGIRSCLKCEGLKTESIPQKSPEIVFIYCNDCRQAVRIDFYENNSKCPHKVENEHTNDPSNVFPIDGIYLIADFIDEKEETELVNEIDQDLWIPSQSGRLKQDFGVKVNFKKQIVKYNMFTGMPSYAQMLIERIKKNRFFQDFQAVELCNLDYVNERGSSIDPHIDNTWIWGERLVTLNLLSDTIICLTNNEIKNSIVYIPLPRRWLFTLYSDARYDYMHSIQRQHIQSRRVAITLREFVNNNEKLYIENTNLCEKIIEISKRFTGLSVGRLEEQIKQYQHQTNDIERMDDVDVQTSPITRLNDILKSEYGVEIFTTKLLDSYYLNETILITSSDNIKYIAKLMHKTKLSYDNLKYILLFQNYLYESCNYPCSKVLLSTSKNSLITLIDTNYYLFLQTYIDGNEPSIDVDENYYKQMGSLLAQWRLNYCTFFSCTNVIHDHIEEEFTDDWWHSQYICLFNTKYFQINEYRRNFLLSNLYNCQQKLKQSHIITDKLQRGLIHNDFHTNNTLYNNNENKMFVMDFLDAKKSYFLADIANALFHLFVHTKNEQHLKLFINGYCELFKLEQDELDLIDLFIRLKLTVSLICDVSNENIDQNDNLEHSNTFIDDCFCFLEKLSTNLYFVKQLFH</sequence>
<evidence type="ECO:0000259" key="2">
    <source>
        <dbReference type="Pfam" id="PF01636"/>
    </source>
</evidence>
<dbReference type="GO" id="GO:0016491">
    <property type="term" value="F:oxidoreductase activity"/>
    <property type="evidence" value="ECO:0007669"/>
    <property type="project" value="TreeGrafter"/>
</dbReference>
<accession>A0A813UM44</accession>
<dbReference type="InterPro" id="IPR011009">
    <property type="entry name" value="Kinase-like_dom_sf"/>
</dbReference>
<evidence type="ECO:0000256" key="1">
    <source>
        <dbReference type="ARBA" id="ARBA00001954"/>
    </source>
</evidence>
<keyword evidence="5" id="KW-1185">Reference proteome</keyword>
<comment type="cofactor">
    <cofactor evidence="1">
        <name>Fe(2+)</name>
        <dbReference type="ChEBI" id="CHEBI:29033"/>
    </cofactor>
</comment>
<dbReference type="InterPro" id="IPR032857">
    <property type="entry name" value="ALKBH4"/>
</dbReference>
<dbReference type="GO" id="GO:0070988">
    <property type="term" value="P:demethylation"/>
    <property type="evidence" value="ECO:0007669"/>
    <property type="project" value="InterPro"/>
</dbReference>
<reference evidence="3" key="1">
    <citation type="submission" date="2021-02" db="EMBL/GenBank/DDBJ databases">
        <authorList>
            <person name="Nowell W R."/>
        </authorList>
    </citation>
    <scope>NUCLEOTIDE SEQUENCE</scope>
</reference>
<dbReference type="InterPro" id="IPR037151">
    <property type="entry name" value="AlkB-like_sf"/>
</dbReference>
<dbReference type="GO" id="GO:0032451">
    <property type="term" value="F:demethylase activity"/>
    <property type="evidence" value="ECO:0007669"/>
    <property type="project" value="TreeGrafter"/>
</dbReference>
<dbReference type="EMBL" id="CAJOBC010000721">
    <property type="protein sequence ID" value="CAF3618722.1"/>
    <property type="molecule type" value="Genomic_DNA"/>
</dbReference>
<dbReference type="Gene3D" id="3.90.1200.10">
    <property type="match status" value="1"/>
</dbReference>
<dbReference type="OrthoDB" id="442860at2759"/>
<evidence type="ECO:0000313" key="4">
    <source>
        <dbReference type="EMBL" id="CAF3618722.1"/>
    </source>
</evidence>
<dbReference type="Proteomes" id="UP000663829">
    <property type="component" value="Unassembled WGS sequence"/>
</dbReference>
<dbReference type="EMBL" id="CAJNOQ010000721">
    <property type="protein sequence ID" value="CAF0831639.1"/>
    <property type="molecule type" value="Genomic_DNA"/>
</dbReference>
<dbReference type="FunFam" id="2.60.120.590:FF:000019">
    <property type="entry name" value="DNA N6-methyl adenine demethylase"/>
    <property type="match status" value="1"/>
</dbReference>
<dbReference type="PANTHER" id="PTHR12463:SF0">
    <property type="entry name" value="ALPHA-KETOGLUTARATE-DEPENDENT DIOXYGENASE ALKB HOMOLOG 4"/>
    <property type="match status" value="1"/>
</dbReference>
<evidence type="ECO:0000313" key="3">
    <source>
        <dbReference type="EMBL" id="CAF0831639.1"/>
    </source>
</evidence>
<comment type="caution">
    <text evidence="3">The sequence shown here is derived from an EMBL/GenBank/DDBJ whole genome shotgun (WGS) entry which is preliminary data.</text>
</comment>
<evidence type="ECO:0000313" key="5">
    <source>
        <dbReference type="Proteomes" id="UP000663829"/>
    </source>
</evidence>
<dbReference type="SUPFAM" id="SSF51197">
    <property type="entry name" value="Clavaminate synthase-like"/>
    <property type="match status" value="1"/>
</dbReference>
<protein>
    <recommendedName>
        <fullName evidence="2">Aminoglycoside phosphotransferase domain-containing protein</fullName>
    </recommendedName>
</protein>
<proteinExistence type="predicted"/>
<gene>
    <name evidence="3" type="ORF">GPM918_LOCUS5086</name>
    <name evidence="4" type="ORF">SRO942_LOCUS5087</name>
</gene>
<feature type="domain" description="Aminoglycoside phosphotransferase" evidence="2">
    <location>
        <begin position="323"/>
        <end position="565"/>
    </location>
</feature>